<dbReference type="AlphaFoldDB" id="A0A392SX38"/>
<protein>
    <submittedName>
        <fullName evidence="2">Uncharacterized protein</fullName>
    </submittedName>
</protein>
<dbReference type="Proteomes" id="UP000265520">
    <property type="component" value="Unassembled WGS sequence"/>
</dbReference>
<feature type="compositionally biased region" description="Basic and acidic residues" evidence="1">
    <location>
        <begin position="1"/>
        <end position="10"/>
    </location>
</feature>
<feature type="region of interest" description="Disordered" evidence="1">
    <location>
        <begin position="1"/>
        <end position="97"/>
    </location>
</feature>
<feature type="non-terminal residue" evidence="2">
    <location>
        <position position="1"/>
    </location>
</feature>
<proteinExistence type="predicted"/>
<comment type="caution">
    <text evidence="2">The sequence shown here is derived from an EMBL/GenBank/DDBJ whole genome shotgun (WGS) entry which is preliminary data.</text>
</comment>
<keyword evidence="3" id="KW-1185">Reference proteome</keyword>
<accession>A0A392SX38</accession>
<evidence type="ECO:0000256" key="1">
    <source>
        <dbReference type="SAM" id="MobiDB-lite"/>
    </source>
</evidence>
<reference evidence="2 3" key="1">
    <citation type="journal article" date="2018" name="Front. Plant Sci.">
        <title>Red Clover (Trifolium pratense) and Zigzag Clover (T. medium) - A Picture of Genomic Similarities and Differences.</title>
        <authorList>
            <person name="Dluhosova J."/>
            <person name="Istvanek J."/>
            <person name="Nedelnik J."/>
            <person name="Repkova J."/>
        </authorList>
    </citation>
    <scope>NUCLEOTIDE SEQUENCE [LARGE SCALE GENOMIC DNA]</scope>
    <source>
        <strain evidence="3">cv. 10/8</strain>
        <tissue evidence="2">Leaf</tissue>
    </source>
</reference>
<feature type="non-terminal residue" evidence="2">
    <location>
        <position position="97"/>
    </location>
</feature>
<evidence type="ECO:0000313" key="3">
    <source>
        <dbReference type="Proteomes" id="UP000265520"/>
    </source>
</evidence>
<sequence length="97" mass="10117">SVENLGKDDVNPTVDDTTVAEASTKADVHPSVNPVQKVVSETHAEQDVTPSGETSDKTNDVPNAPASVIPEDLENAIPETPEDIPATGNEKSPTKVS</sequence>
<evidence type="ECO:0000313" key="2">
    <source>
        <dbReference type="EMBL" id="MCI53012.1"/>
    </source>
</evidence>
<organism evidence="2 3">
    <name type="scientific">Trifolium medium</name>
    <dbReference type="NCBI Taxonomy" id="97028"/>
    <lineage>
        <taxon>Eukaryota</taxon>
        <taxon>Viridiplantae</taxon>
        <taxon>Streptophyta</taxon>
        <taxon>Embryophyta</taxon>
        <taxon>Tracheophyta</taxon>
        <taxon>Spermatophyta</taxon>
        <taxon>Magnoliopsida</taxon>
        <taxon>eudicotyledons</taxon>
        <taxon>Gunneridae</taxon>
        <taxon>Pentapetalae</taxon>
        <taxon>rosids</taxon>
        <taxon>fabids</taxon>
        <taxon>Fabales</taxon>
        <taxon>Fabaceae</taxon>
        <taxon>Papilionoideae</taxon>
        <taxon>50 kb inversion clade</taxon>
        <taxon>NPAAA clade</taxon>
        <taxon>Hologalegina</taxon>
        <taxon>IRL clade</taxon>
        <taxon>Trifolieae</taxon>
        <taxon>Trifolium</taxon>
    </lineage>
</organism>
<name>A0A392SX38_9FABA</name>
<dbReference type="EMBL" id="LXQA010456372">
    <property type="protein sequence ID" value="MCI53012.1"/>
    <property type="molecule type" value="Genomic_DNA"/>
</dbReference>